<feature type="region of interest" description="Disordered" evidence="1">
    <location>
        <begin position="104"/>
        <end position="158"/>
    </location>
</feature>
<dbReference type="Gene3D" id="3.40.50.410">
    <property type="entry name" value="von Willebrand factor, type A domain"/>
    <property type="match status" value="1"/>
</dbReference>
<dbReference type="InterPro" id="IPR011195">
    <property type="entry name" value="UCP010256"/>
</dbReference>
<feature type="compositionally biased region" description="Basic residues" evidence="1">
    <location>
        <begin position="202"/>
        <end position="211"/>
    </location>
</feature>
<sequence length="437" mass="46475">MREQRDAATPLTSAGQRGLPGPGIPRFETAAFAAGLGTALRRAGIGGSPDRSARLAQALALVPPAGRSDLYWTARVVMLRDATQIPVFDAVFAALFDGLLDPADSRGDPNAAPAVGSEPRPRPASERARRVQPPDSPEADAPQPPVPATPGGDGAAGEPVRDAVLMVSSDQEHLHSKNFAELSDAEIARMQRLAGSIALSTPRRRTRRTRPSGHGGRLDPRRSARAARRTGGIPVTLVRAERTTAQRRLVLLCDVSGSMSAFTRVYLSLLHGAVSSSRAEAFVFSTDLTRLTRQLSVQHPDTALAQAAAGTDDWDSGTRLATGLRLFLDRYGRRGMARGAVVIIFSDGWTQDDPVQVDREMARLQRLAHRIIWVNPRLAAPGFEPLAGGMAAALPYCSAFVSGHSYAALTELADALTGPEPAGPPQLKNPPSTNRIS</sequence>
<gene>
    <name evidence="3" type="ORF">KKR91_07340</name>
</gene>
<dbReference type="InterPro" id="IPR036465">
    <property type="entry name" value="vWFA_dom_sf"/>
</dbReference>
<dbReference type="RefSeq" id="WP_210231034.1">
    <property type="nucleotide sequence ID" value="NZ_CP076022.1"/>
</dbReference>
<dbReference type="SUPFAM" id="SSF53300">
    <property type="entry name" value="vWA-like"/>
    <property type="match status" value="1"/>
</dbReference>
<dbReference type="EMBL" id="CP076022">
    <property type="protein sequence ID" value="QWC11357.1"/>
    <property type="molecule type" value="Genomic_DNA"/>
</dbReference>
<dbReference type="PIRSF" id="PIRSF010256">
    <property type="entry name" value="CoxE_vWa"/>
    <property type="match status" value="1"/>
</dbReference>
<feature type="domain" description="VWFA" evidence="2">
    <location>
        <begin position="246"/>
        <end position="413"/>
    </location>
</feature>
<feature type="region of interest" description="Disordered" evidence="1">
    <location>
        <begin position="417"/>
        <end position="437"/>
    </location>
</feature>
<evidence type="ECO:0000256" key="1">
    <source>
        <dbReference type="SAM" id="MobiDB-lite"/>
    </source>
</evidence>
<keyword evidence="4" id="KW-1185">Reference proteome</keyword>
<dbReference type="InterPro" id="IPR002035">
    <property type="entry name" value="VWF_A"/>
</dbReference>
<feature type="region of interest" description="Disordered" evidence="1">
    <location>
        <begin position="199"/>
        <end position="229"/>
    </location>
</feature>
<dbReference type="KEGG" id="ajg:KKR91_07340"/>
<accession>A0A975R1J8</accession>
<name>A0A975R1J8_9MICC</name>
<dbReference type="AlphaFoldDB" id="A0A975R1J8"/>
<evidence type="ECO:0000259" key="2">
    <source>
        <dbReference type="SMART" id="SM00327"/>
    </source>
</evidence>
<organism evidence="3 4">
    <name type="scientific">Arthrobacter jiangjiafuii</name>
    <dbReference type="NCBI Taxonomy" id="2817475"/>
    <lineage>
        <taxon>Bacteria</taxon>
        <taxon>Bacillati</taxon>
        <taxon>Actinomycetota</taxon>
        <taxon>Actinomycetes</taxon>
        <taxon>Micrococcales</taxon>
        <taxon>Micrococcaceae</taxon>
        <taxon>Arthrobacter</taxon>
    </lineage>
</organism>
<reference evidence="3 4" key="1">
    <citation type="submission" date="2021-05" db="EMBL/GenBank/DDBJ databases">
        <title>Novel species in genus Arthrobacter.</title>
        <authorList>
            <person name="Zhang G."/>
        </authorList>
    </citation>
    <scope>NUCLEOTIDE SEQUENCE [LARGE SCALE GENOMIC DNA]</scope>
    <source>
        <strain evidence="4">zg-ZUI227</strain>
    </source>
</reference>
<protein>
    <submittedName>
        <fullName evidence="3">VWA domain-containing protein</fullName>
    </submittedName>
</protein>
<dbReference type="SMART" id="SM00327">
    <property type="entry name" value="VWA"/>
    <property type="match status" value="1"/>
</dbReference>
<dbReference type="CDD" id="cd00198">
    <property type="entry name" value="vWFA"/>
    <property type="match status" value="1"/>
</dbReference>
<dbReference type="Pfam" id="PF05762">
    <property type="entry name" value="VWA_CoxE"/>
    <property type="match status" value="1"/>
</dbReference>
<feature type="compositionally biased region" description="Basic and acidic residues" evidence="1">
    <location>
        <begin position="119"/>
        <end position="129"/>
    </location>
</feature>
<evidence type="ECO:0000313" key="4">
    <source>
        <dbReference type="Proteomes" id="UP000676885"/>
    </source>
</evidence>
<dbReference type="InterPro" id="IPR008912">
    <property type="entry name" value="Uncharacterised_CoxE"/>
</dbReference>
<feature type="region of interest" description="Disordered" evidence="1">
    <location>
        <begin position="1"/>
        <end position="22"/>
    </location>
</feature>
<dbReference type="PANTHER" id="PTHR39338">
    <property type="entry name" value="BLL5662 PROTEIN-RELATED"/>
    <property type="match status" value="1"/>
</dbReference>
<evidence type="ECO:0000313" key="3">
    <source>
        <dbReference type="EMBL" id="QWC11357.1"/>
    </source>
</evidence>
<dbReference type="PANTHER" id="PTHR39338:SF6">
    <property type="entry name" value="BLL5662 PROTEIN"/>
    <property type="match status" value="1"/>
</dbReference>
<proteinExistence type="predicted"/>
<dbReference type="Proteomes" id="UP000676885">
    <property type="component" value="Chromosome"/>
</dbReference>